<dbReference type="EMBL" id="QSAF01000003">
    <property type="protein sequence ID" value="RGW35605.1"/>
    <property type="molecule type" value="Genomic_DNA"/>
</dbReference>
<dbReference type="Proteomes" id="UP000440773">
    <property type="component" value="Unassembled WGS sequence"/>
</dbReference>
<dbReference type="Proteomes" id="UP000285150">
    <property type="component" value="Unassembled WGS sequence"/>
</dbReference>
<evidence type="ECO:0000313" key="6">
    <source>
        <dbReference type="EMBL" id="RHF77296.1"/>
    </source>
</evidence>
<feature type="transmembrane region" description="Helical" evidence="1">
    <location>
        <begin position="208"/>
        <end position="232"/>
    </location>
</feature>
<evidence type="ECO:0000313" key="8">
    <source>
        <dbReference type="Proteomes" id="UP000283762"/>
    </source>
</evidence>
<proteinExistence type="predicted"/>
<comment type="caution">
    <text evidence="3">The sequence shown here is derived from an EMBL/GenBank/DDBJ whole genome shotgun (WGS) entry which is preliminary data.</text>
</comment>
<dbReference type="EMBL" id="WCLP01000002">
    <property type="protein sequence ID" value="KAB5284233.1"/>
    <property type="molecule type" value="Genomic_DNA"/>
</dbReference>
<evidence type="ECO:0000313" key="3">
    <source>
        <dbReference type="EMBL" id="RGW35605.1"/>
    </source>
</evidence>
<gene>
    <name evidence="6" type="ORF">DW668_04075</name>
    <name evidence="5" type="ORF">DW853_06450</name>
    <name evidence="4" type="ORF">DW889_00465</name>
    <name evidence="3" type="ORF">DWV77_03330</name>
    <name evidence="2" type="ORF">F9962_00820</name>
</gene>
<feature type="transmembrane region" description="Helical" evidence="1">
    <location>
        <begin position="328"/>
        <end position="348"/>
    </location>
</feature>
<feature type="transmembrane region" description="Helical" evidence="1">
    <location>
        <begin position="115"/>
        <end position="139"/>
    </location>
</feature>
<evidence type="ECO:0000256" key="1">
    <source>
        <dbReference type="SAM" id="Phobius"/>
    </source>
</evidence>
<keyword evidence="1" id="KW-0472">Membrane</keyword>
<evidence type="ECO:0000313" key="10">
    <source>
        <dbReference type="Proteomes" id="UP000285305"/>
    </source>
</evidence>
<organism evidence="3 9">
    <name type="scientific">Bacteroides stercoris</name>
    <dbReference type="NCBI Taxonomy" id="46506"/>
    <lineage>
        <taxon>Bacteria</taxon>
        <taxon>Pseudomonadati</taxon>
        <taxon>Bacteroidota</taxon>
        <taxon>Bacteroidia</taxon>
        <taxon>Bacteroidales</taxon>
        <taxon>Bacteroidaceae</taxon>
        <taxon>Bacteroides</taxon>
    </lineage>
</organism>
<keyword evidence="1" id="KW-1133">Transmembrane helix</keyword>
<evidence type="ECO:0000313" key="4">
    <source>
        <dbReference type="EMBL" id="RHB33562.1"/>
    </source>
</evidence>
<dbReference type="RefSeq" id="WP_005653982.1">
    <property type="nucleotide sequence ID" value="NZ_AP031449.1"/>
</dbReference>
<dbReference type="GeneID" id="31796748"/>
<dbReference type="EMBL" id="QRHJ01000007">
    <property type="protein sequence ID" value="RHF77296.1"/>
    <property type="molecule type" value="Genomic_DNA"/>
</dbReference>
<dbReference type="Proteomes" id="UP000283482">
    <property type="component" value="Unassembled WGS sequence"/>
</dbReference>
<protein>
    <recommendedName>
        <fullName evidence="12">O-antigen ligase domain-containing protein</fullName>
    </recommendedName>
</protein>
<feature type="transmembrane region" description="Helical" evidence="1">
    <location>
        <begin position="244"/>
        <end position="262"/>
    </location>
</feature>
<feature type="transmembrane region" description="Helical" evidence="1">
    <location>
        <begin position="31"/>
        <end position="48"/>
    </location>
</feature>
<name>A0A413BA52_BACSE</name>
<sequence length="405" mass="46677">MNRIKLISVNLGLLLFFALHPYPRWFMPEGLFQIVFLFTTTISSIELRRNIRKGLVVDKYRIGICIAAVTFLLFFTTPIVHDFRIGHFAYFLIFIQIIFFNDIIFYNSYKFLKKLFIIISVFAIVFWVLNAMGVPLIYYKCTPAFRTESVLDNYRIYGPVLSLYRGNMPIGGGIERICGVFAEPGHFGIYIGLMLAIEKFNFYEKRNLLLLITGFLTFSTAFYGIFCLGVLYKLLKYKRITTDIIRIVAVLFFTAITLLFFSDRFVETIYGRVVENKREEVSGVVDLLDNRVPDSHITKFESFIHSHDALVGLGYDNDEMVGTNWRGVVYRFGIIGTVIMLLLIFSIARKGSMKYGFLLAAIALLIVAHRAYLMFSPAIYMMLLTAVYVNRTKESFIIKIEGLDK</sequence>
<keyword evidence="1" id="KW-0812">Transmembrane</keyword>
<accession>A0A413BA52</accession>
<feature type="transmembrane region" description="Helical" evidence="1">
    <location>
        <begin position="87"/>
        <end position="106"/>
    </location>
</feature>
<reference evidence="7 8" key="1">
    <citation type="submission" date="2018-08" db="EMBL/GenBank/DDBJ databases">
        <title>A genome reference for cultivated species of the human gut microbiota.</title>
        <authorList>
            <person name="Zou Y."/>
            <person name="Xue W."/>
            <person name="Luo G."/>
        </authorList>
    </citation>
    <scope>NUCLEOTIDE SEQUENCE [LARGE SCALE GENOMIC DNA]</scope>
    <source>
        <strain evidence="3 9">AF12-7</strain>
        <strain evidence="6 8">AM25-16</strain>
        <strain evidence="5 10">AM36-9BH</strain>
        <strain evidence="4 7">AM40-34</strain>
    </source>
</reference>
<dbReference type="Proteomes" id="UP000283762">
    <property type="component" value="Unassembled WGS sequence"/>
</dbReference>
<evidence type="ECO:0000313" key="9">
    <source>
        <dbReference type="Proteomes" id="UP000285150"/>
    </source>
</evidence>
<evidence type="ECO:0008006" key="12">
    <source>
        <dbReference type="Google" id="ProtNLM"/>
    </source>
</evidence>
<dbReference type="Proteomes" id="UP000285305">
    <property type="component" value="Unassembled WGS sequence"/>
</dbReference>
<dbReference type="EMBL" id="QSHQ01000009">
    <property type="protein sequence ID" value="RHC30669.1"/>
    <property type="molecule type" value="Genomic_DNA"/>
</dbReference>
<evidence type="ECO:0000313" key="2">
    <source>
        <dbReference type="EMBL" id="KAB5284233.1"/>
    </source>
</evidence>
<evidence type="ECO:0000313" key="11">
    <source>
        <dbReference type="Proteomes" id="UP000440773"/>
    </source>
</evidence>
<dbReference type="AlphaFoldDB" id="A0A413BA52"/>
<reference evidence="2 11" key="2">
    <citation type="journal article" date="2019" name="Nat. Med.">
        <title>A library of human gut bacterial isolates paired with longitudinal multiomics data enables mechanistic microbiome research.</title>
        <authorList>
            <person name="Poyet M."/>
            <person name="Groussin M."/>
            <person name="Gibbons S.M."/>
            <person name="Avila-Pacheco J."/>
            <person name="Jiang X."/>
            <person name="Kearney S.M."/>
            <person name="Perrotta A.R."/>
            <person name="Berdy B."/>
            <person name="Zhao S."/>
            <person name="Lieberman T.D."/>
            <person name="Swanson P.K."/>
            <person name="Smith M."/>
            <person name="Roesemann S."/>
            <person name="Alexander J.E."/>
            <person name="Rich S.A."/>
            <person name="Livny J."/>
            <person name="Vlamakis H."/>
            <person name="Clish C."/>
            <person name="Bullock K."/>
            <person name="Deik A."/>
            <person name="Scott J."/>
            <person name="Pierce K.A."/>
            <person name="Xavier R.J."/>
            <person name="Alm E.J."/>
        </authorList>
    </citation>
    <scope>NUCLEOTIDE SEQUENCE [LARGE SCALE GENOMIC DNA]</scope>
    <source>
        <strain evidence="2 11">BIOML-A17</strain>
    </source>
</reference>
<feature type="transmembrane region" description="Helical" evidence="1">
    <location>
        <begin position="60"/>
        <end position="81"/>
    </location>
</feature>
<feature type="transmembrane region" description="Helical" evidence="1">
    <location>
        <begin position="355"/>
        <end position="375"/>
    </location>
</feature>
<evidence type="ECO:0000313" key="7">
    <source>
        <dbReference type="Proteomes" id="UP000283482"/>
    </source>
</evidence>
<evidence type="ECO:0000313" key="5">
    <source>
        <dbReference type="EMBL" id="RHC30669.1"/>
    </source>
</evidence>
<dbReference type="EMBL" id="QSGN01000001">
    <property type="protein sequence ID" value="RHB33562.1"/>
    <property type="molecule type" value="Genomic_DNA"/>
</dbReference>